<dbReference type="Gene3D" id="1.10.10.10">
    <property type="entry name" value="Winged helix-like DNA-binding domain superfamily/Winged helix DNA-binding domain"/>
    <property type="match status" value="1"/>
</dbReference>
<dbReference type="PANTHER" id="PTHR13504">
    <property type="entry name" value="FIDO DOMAIN-CONTAINING PROTEIN DDB_G0283145"/>
    <property type="match status" value="1"/>
</dbReference>
<evidence type="ECO:0000256" key="1">
    <source>
        <dbReference type="SAM" id="MobiDB-lite"/>
    </source>
</evidence>
<comment type="caution">
    <text evidence="3">The sequence shown here is derived from an EMBL/GenBank/DDBJ whole genome shotgun (WGS) entry which is preliminary data.</text>
</comment>
<dbReference type="PANTHER" id="PTHR13504:SF38">
    <property type="entry name" value="FIDO DOMAIN-CONTAINING PROTEIN"/>
    <property type="match status" value="1"/>
</dbReference>
<name>A0ABV0GQ96_PAENI</name>
<evidence type="ECO:0000313" key="4">
    <source>
        <dbReference type="Proteomes" id="UP001448614"/>
    </source>
</evidence>
<dbReference type="InterPro" id="IPR040198">
    <property type="entry name" value="Fido_containing"/>
</dbReference>
<sequence>MSKETDWPPLTFEQRSWTTEPAPGVSRRQRLLARGPYEAAVPPAISDLDPGVDSATQSLVETATMEMVRFDAELGQDSTPFAALLLRSESASSSQIENLTAGARKIVLAQLGDRSSINASLVASNVEAMQAAIALSEDLSVDNIGAMHHTLLSASDRVIAGEYRTSQVWIRGNSPHSAEFVPPHHDLVPGGMTDLVEFMKRDDIPALTQAAVAHAQFETIHPFADGNGRTGRAIVSALLRAKGVTENVTIPVSSGLLTDTRLYFDALGAYRMGNILPIVQRFAESALLAVDNGRLLAADIKAVQSGFRTRVGPARDSVLKVLALLPREPAITAEMAAEYAGVSTATAYRAVQRLQEAGVLSPAGRVRGVRAWIASDIVAALDDFAARAGRRIRP</sequence>
<dbReference type="PROSITE" id="PS51459">
    <property type="entry name" value="FIDO"/>
    <property type="match status" value="1"/>
</dbReference>
<reference evidence="3 4" key="1">
    <citation type="journal article" date="2024" name="Appl. Microbiol. Biotechnol.">
        <title>Biosynthetic gene clusters with biotechnological applications in novel Antarctic isolates from Actinomycetota.</title>
        <authorList>
            <person name="Bruna P."/>
            <person name="Nunez-Montero K."/>
            <person name="Contreras M.J."/>
            <person name="Leal K."/>
            <person name="Garcia M."/>
            <person name="Abanto M."/>
            <person name="Barrientos L."/>
        </authorList>
    </citation>
    <scope>NUCLEOTIDE SEQUENCE [LARGE SCALE GENOMIC DNA]</scope>
    <source>
        <strain evidence="3 4">Se16.17</strain>
    </source>
</reference>
<dbReference type="Gene3D" id="1.10.3290.10">
    <property type="entry name" value="Fido-like domain"/>
    <property type="match status" value="1"/>
</dbReference>
<keyword evidence="4" id="KW-1185">Reference proteome</keyword>
<dbReference type="RefSeq" id="WP_347782060.1">
    <property type="nucleotide sequence ID" value="NZ_JBBMFV010000004.1"/>
</dbReference>
<dbReference type="InterPro" id="IPR003812">
    <property type="entry name" value="Fido"/>
</dbReference>
<feature type="region of interest" description="Disordered" evidence="1">
    <location>
        <begin position="1"/>
        <end position="26"/>
    </location>
</feature>
<dbReference type="SUPFAM" id="SSF140931">
    <property type="entry name" value="Fic-like"/>
    <property type="match status" value="1"/>
</dbReference>
<evidence type="ECO:0000313" key="3">
    <source>
        <dbReference type="EMBL" id="MEO3940572.1"/>
    </source>
</evidence>
<accession>A0ABV0GQ96</accession>
<feature type="domain" description="Fido" evidence="2">
    <location>
        <begin position="139"/>
        <end position="284"/>
    </location>
</feature>
<protein>
    <submittedName>
        <fullName evidence="3">Fic family protein</fullName>
    </submittedName>
</protein>
<organism evidence="3 4">
    <name type="scientific">Paenarthrobacter nicotinovorans</name>
    <name type="common">Arthrobacter nicotinovorans</name>
    <dbReference type="NCBI Taxonomy" id="29320"/>
    <lineage>
        <taxon>Bacteria</taxon>
        <taxon>Bacillati</taxon>
        <taxon>Actinomycetota</taxon>
        <taxon>Actinomycetes</taxon>
        <taxon>Micrococcales</taxon>
        <taxon>Micrococcaceae</taxon>
        <taxon>Paenarthrobacter</taxon>
    </lineage>
</organism>
<dbReference type="Pfam" id="PF02661">
    <property type="entry name" value="Fic"/>
    <property type="match status" value="1"/>
</dbReference>
<proteinExistence type="predicted"/>
<dbReference type="EMBL" id="JBBMFV010000004">
    <property type="protein sequence ID" value="MEO3940572.1"/>
    <property type="molecule type" value="Genomic_DNA"/>
</dbReference>
<dbReference type="SUPFAM" id="SSF46785">
    <property type="entry name" value="Winged helix' DNA-binding domain"/>
    <property type="match status" value="1"/>
</dbReference>
<dbReference type="InterPro" id="IPR036388">
    <property type="entry name" value="WH-like_DNA-bd_sf"/>
</dbReference>
<dbReference type="InterPro" id="IPR036390">
    <property type="entry name" value="WH_DNA-bd_sf"/>
</dbReference>
<dbReference type="Proteomes" id="UP001448614">
    <property type="component" value="Unassembled WGS sequence"/>
</dbReference>
<gene>
    <name evidence="3" type="ORF">V3C41_05765</name>
</gene>
<evidence type="ECO:0000259" key="2">
    <source>
        <dbReference type="PROSITE" id="PS51459"/>
    </source>
</evidence>
<dbReference type="InterPro" id="IPR036597">
    <property type="entry name" value="Fido-like_dom_sf"/>
</dbReference>